<dbReference type="OrthoDB" id="7663298at2759"/>
<evidence type="ECO:0000259" key="3">
    <source>
        <dbReference type="Pfam" id="PF01182"/>
    </source>
</evidence>
<dbReference type="InterPro" id="IPR024078">
    <property type="entry name" value="LmbE-like_dom_sf"/>
</dbReference>
<dbReference type="Gene3D" id="3.40.50.1360">
    <property type="match status" value="1"/>
</dbReference>
<dbReference type="SUPFAM" id="SSF102588">
    <property type="entry name" value="LmbE-like"/>
    <property type="match status" value="1"/>
</dbReference>
<keyword evidence="4" id="KW-0413">Isomerase</keyword>
<dbReference type="CDD" id="cd01399">
    <property type="entry name" value="GlcN6P_deaminase"/>
    <property type="match status" value="1"/>
</dbReference>
<sequence>MTTSGVCTVRDDGLFDCTKDFRSREKLPTYVYKHPEQANTFISSEIVNIIKQANQEGRACVIGLSAGSTPTGVYDQLINLCKDKKVSFANVVTFNIDEYYPISKRTIQSYYRFMQENLFESIDINQSNINFLNGEISADQVEQHCQDYEELIKTKGGIDVLLLPIGKRIGFNEAGTDKTSKTRLIDIEQNTRIDAASDFFGTDNVPHQALTMGLQTLYNAKRVILMAFSEGKAAVVQKTTEGDVTTAVPSSIFQQHKNCQLVIDEAAATELTRSKQPWTIHGTTTPVQIKWTPLLARKAVIWLSLKLNKPILKLQEEEYHDNNLASLLKAYGPCPNLNLKVFRYLQSTISGWPGGRPIQSPPKSPAGLGLGPLPIQVQNDNWDTPSVTSLPVSKRVIVFSPHPDDDVISMGGTFIKLCDQGHQVHVAYQTSGNIAVWDDDAKRFANFAQEFTKLFGFDEAAKKKAQDIENSVETYIQGKQPAEPDSREIQLLKGLIRQTEARAGARYAGVRPDRIHFLDLPFYETGAVKKKPLGEEDIQIMVAFLTKVKPEIIFAAGDLSDPHGTHRVCLKAILAAIDRLKTEQWMRDCQVWLYRGAWQEWEPERIEMAVPMSPHELLRKRMSIFKHQSQKDIPAFPGTDKREFWVRAEDRNRATAKIYDRLGLTEFEAVEAFVSWSVDNKYGTNPI</sequence>
<dbReference type="InterPro" id="IPR004547">
    <property type="entry name" value="Glucosamine6P_isomerase"/>
</dbReference>
<dbReference type="OMA" id="THRVCLK"/>
<dbReference type="Gene3D" id="3.40.50.10320">
    <property type="entry name" value="LmbE-like"/>
    <property type="match status" value="1"/>
</dbReference>
<dbReference type="Pfam" id="PF02585">
    <property type="entry name" value="PIG-L"/>
    <property type="match status" value="1"/>
</dbReference>
<dbReference type="KEGG" id="dfa:DFA_03919"/>
<dbReference type="GeneID" id="14870372"/>
<keyword evidence="5" id="KW-1185">Reference proteome</keyword>
<dbReference type="EMBL" id="GL883018">
    <property type="protein sequence ID" value="EGG18425.1"/>
    <property type="molecule type" value="Genomic_DNA"/>
</dbReference>
<feature type="domain" description="Glucosamine/galactosamine-6-phosphate isomerase" evidence="3">
    <location>
        <begin position="38"/>
        <end position="167"/>
    </location>
</feature>
<dbReference type="Pfam" id="PF01182">
    <property type="entry name" value="Glucosamine_iso"/>
    <property type="match status" value="1"/>
</dbReference>
<dbReference type="InterPro" id="IPR052960">
    <property type="entry name" value="GlcN6P_deaminase-like"/>
</dbReference>
<accession>F4Q0S4</accession>
<organism evidence="4 5">
    <name type="scientific">Cavenderia fasciculata</name>
    <name type="common">Slime mold</name>
    <name type="synonym">Dictyostelium fasciculatum</name>
    <dbReference type="NCBI Taxonomy" id="261658"/>
    <lineage>
        <taxon>Eukaryota</taxon>
        <taxon>Amoebozoa</taxon>
        <taxon>Evosea</taxon>
        <taxon>Eumycetozoa</taxon>
        <taxon>Dictyostelia</taxon>
        <taxon>Acytosteliales</taxon>
        <taxon>Cavenderiaceae</taxon>
        <taxon>Cavenderia</taxon>
    </lineage>
</organism>
<reference evidence="5" key="1">
    <citation type="journal article" date="2011" name="Genome Res.">
        <title>Phylogeny-wide analysis of social amoeba genomes highlights ancient origins for complex intercellular communication.</title>
        <authorList>
            <person name="Heidel A.J."/>
            <person name="Lawal H.M."/>
            <person name="Felder M."/>
            <person name="Schilde C."/>
            <person name="Helps N.R."/>
            <person name="Tunggal B."/>
            <person name="Rivero F."/>
            <person name="John U."/>
            <person name="Schleicher M."/>
            <person name="Eichinger L."/>
            <person name="Platzer M."/>
            <person name="Noegel A.A."/>
            <person name="Schaap P."/>
            <person name="Gloeckner G."/>
        </authorList>
    </citation>
    <scope>NUCLEOTIDE SEQUENCE [LARGE SCALE GENOMIC DNA]</scope>
    <source>
        <strain evidence="5">SH3</strain>
    </source>
</reference>
<evidence type="ECO:0000313" key="5">
    <source>
        <dbReference type="Proteomes" id="UP000007797"/>
    </source>
</evidence>
<evidence type="ECO:0000256" key="1">
    <source>
        <dbReference type="ARBA" id="ARBA00005526"/>
    </source>
</evidence>
<proteinExistence type="inferred from homology"/>
<dbReference type="RefSeq" id="XP_004366329.1">
    <property type="nucleotide sequence ID" value="XM_004366272.1"/>
</dbReference>
<dbReference type="NCBIfam" id="NF002557">
    <property type="entry name" value="PRK02122.1"/>
    <property type="match status" value="1"/>
</dbReference>
<dbReference type="InterPro" id="IPR037171">
    <property type="entry name" value="NagB/RpiA_transferase-like"/>
</dbReference>
<name>F4Q0S4_CACFS</name>
<dbReference type="SUPFAM" id="SSF100950">
    <property type="entry name" value="NagB/RpiA/CoA transferase-like"/>
    <property type="match status" value="1"/>
</dbReference>
<dbReference type="STRING" id="1054147.F4Q0S4"/>
<dbReference type="GO" id="GO:0004342">
    <property type="term" value="F:glucosamine-6-phosphate deaminase activity"/>
    <property type="evidence" value="ECO:0007669"/>
    <property type="project" value="InterPro"/>
</dbReference>
<dbReference type="AlphaFoldDB" id="F4Q0S4"/>
<dbReference type="InterPro" id="IPR003737">
    <property type="entry name" value="GlcNAc_PI_deacetylase-related"/>
</dbReference>
<dbReference type="Proteomes" id="UP000007797">
    <property type="component" value="Unassembled WGS sequence"/>
</dbReference>
<gene>
    <name evidence="4" type="primary">nagB1</name>
    <name evidence="4" type="ORF">DFA_03919</name>
</gene>
<comment type="similarity">
    <text evidence="2">Belongs to the PIGL family.</text>
</comment>
<evidence type="ECO:0000313" key="4">
    <source>
        <dbReference type="EMBL" id="EGG18425.1"/>
    </source>
</evidence>
<dbReference type="InterPro" id="IPR006148">
    <property type="entry name" value="Glc/Gal-6P_isomerase"/>
</dbReference>
<dbReference type="GO" id="GO:0005975">
    <property type="term" value="P:carbohydrate metabolic process"/>
    <property type="evidence" value="ECO:0007669"/>
    <property type="project" value="InterPro"/>
</dbReference>
<dbReference type="GO" id="GO:0016853">
    <property type="term" value="F:isomerase activity"/>
    <property type="evidence" value="ECO:0007669"/>
    <property type="project" value="UniProtKB-KW"/>
</dbReference>
<dbReference type="PANTHER" id="PTHR42892:SF1">
    <property type="entry name" value="GLUCOSAMINE-6-PHOSPHATE ISOMERASE"/>
    <property type="match status" value="1"/>
</dbReference>
<comment type="similarity">
    <text evidence="1">Belongs to the glucosamine/galactosamine-6-phosphate isomerase family.</text>
</comment>
<dbReference type="PANTHER" id="PTHR42892">
    <property type="entry name" value="GLUCOSAMINE-6-PHOSPHATE DEAMINASE-LIKE PROTEIN BT_0258-RELATED"/>
    <property type="match status" value="1"/>
</dbReference>
<protein>
    <submittedName>
        <fullName evidence="4">Glucosamine-6-phosphate isomerase</fullName>
    </submittedName>
</protein>
<evidence type="ECO:0000256" key="2">
    <source>
        <dbReference type="ARBA" id="ARBA00006066"/>
    </source>
</evidence>
<dbReference type="GO" id="GO:0006044">
    <property type="term" value="P:N-acetylglucosamine metabolic process"/>
    <property type="evidence" value="ECO:0007669"/>
    <property type="project" value="InterPro"/>
</dbReference>